<dbReference type="EMBL" id="BAAANB010000198">
    <property type="protein sequence ID" value="GAA1505481.1"/>
    <property type="molecule type" value="Genomic_DNA"/>
</dbReference>
<evidence type="ECO:0000256" key="2">
    <source>
        <dbReference type="ARBA" id="ARBA00023026"/>
    </source>
</evidence>
<keyword evidence="6" id="KW-1185">Reference proteome</keyword>
<name>A0ABN1ZVY4_9MICO</name>
<evidence type="ECO:0000256" key="1">
    <source>
        <dbReference type="ARBA" id="ARBA00022801"/>
    </source>
</evidence>
<keyword evidence="1" id="KW-0378">Hydrolase</keyword>
<keyword evidence="2" id="KW-0843">Virulence</keyword>
<evidence type="ECO:0000256" key="4">
    <source>
        <dbReference type="SAM" id="SignalP"/>
    </source>
</evidence>
<evidence type="ECO:0000313" key="5">
    <source>
        <dbReference type="EMBL" id="GAA1505481.1"/>
    </source>
</evidence>
<organism evidence="5 6">
    <name type="scientific">Terrabacter terrae</name>
    <dbReference type="NCBI Taxonomy" id="318434"/>
    <lineage>
        <taxon>Bacteria</taxon>
        <taxon>Bacillati</taxon>
        <taxon>Actinomycetota</taxon>
        <taxon>Actinomycetes</taxon>
        <taxon>Micrococcales</taxon>
        <taxon>Intrasporangiaceae</taxon>
        <taxon>Terrabacter</taxon>
    </lineage>
</organism>
<dbReference type="PROSITE" id="PS51257">
    <property type="entry name" value="PROKAR_LIPOPROTEIN"/>
    <property type="match status" value="1"/>
</dbReference>
<keyword evidence="4" id="KW-0732">Signal</keyword>
<dbReference type="InterPro" id="IPR017850">
    <property type="entry name" value="Alkaline_phosphatase_core_sf"/>
</dbReference>
<dbReference type="Gene3D" id="3.40.720.10">
    <property type="entry name" value="Alkaline Phosphatase, subunit A"/>
    <property type="match status" value="1"/>
</dbReference>
<reference evidence="5 6" key="1">
    <citation type="journal article" date="2019" name="Int. J. Syst. Evol. Microbiol.">
        <title>The Global Catalogue of Microorganisms (GCM) 10K type strain sequencing project: providing services to taxonomists for standard genome sequencing and annotation.</title>
        <authorList>
            <consortium name="The Broad Institute Genomics Platform"/>
            <consortium name="The Broad Institute Genome Sequencing Center for Infectious Disease"/>
            <person name="Wu L."/>
            <person name="Ma J."/>
        </authorList>
    </citation>
    <scope>NUCLEOTIDE SEQUENCE [LARGE SCALE GENOMIC DNA]</scope>
    <source>
        <strain evidence="5 6">JCM 14283</strain>
    </source>
</reference>
<dbReference type="PANTHER" id="PTHR31956">
    <property type="entry name" value="NON-SPECIFIC PHOSPHOLIPASE C4-RELATED"/>
    <property type="match status" value="1"/>
</dbReference>
<protein>
    <submittedName>
        <fullName evidence="5">Alkaline phosphatase family protein</fullName>
    </submittedName>
</protein>
<dbReference type="InterPro" id="IPR007312">
    <property type="entry name" value="Phosphoesterase"/>
</dbReference>
<comment type="caution">
    <text evidence="5">The sequence shown here is derived from an EMBL/GenBank/DDBJ whole genome shotgun (WGS) entry which is preliminary data.</text>
</comment>
<accession>A0ABN1ZVY4</accession>
<feature type="chain" id="PRO_5045589741" evidence="4">
    <location>
        <begin position="25"/>
        <end position="316"/>
    </location>
</feature>
<gene>
    <name evidence="5" type="ORF">GCM10009740_40240</name>
</gene>
<feature type="region of interest" description="Disordered" evidence="3">
    <location>
        <begin position="29"/>
        <end position="52"/>
    </location>
</feature>
<dbReference type="PANTHER" id="PTHR31956:SF8">
    <property type="entry name" value="ACID PHOSPHATASE PHOA (AFU_ORTHOLOGUE AFUA_1G03570)"/>
    <property type="match status" value="1"/>
</dbReference>
<dbReference type="Pfam" id="PF04185">
    <property type="entry name" value="Phosphoesterase"/>
    <property type="match status" value="1"/>
</dbReference>
<sequence length="316" mass="32982">MSKNLVGFVTAVALLGLSGCGAGAPVDPVSSSALQPGPTHPGTAQPGTAQLAPVRPGTVTKLLVFVVENHSLDQMRQEMPFTAALGKQYAVATSYRAVTHPSLPNYLAISGGSTFGITDDDPPSSHSTDEPSVFGQALSLGRTAKVYAEAMPGNCATESSGRYGVKHNPWAYHLGERSSCAKYDVPATELSKDVTNGGLPNAGMVVPDLCNDAHDCDLSVADQWLRTHVGMVMAGPDWRSGHLAIVVTADEDDHNQNNLVLTVVAHPSLHGAVVTRPLTHYSLARLYSEVLGAKPLGHAATAPSMATAFGLKLSGR</sequence>
<proteinExistence type="predicted"/>
<dbReference type="Proteomes" id="UP001501285">
    <property type="component" value="Unassembled WGS sequence"/>
</dbReference>
<dbReference type="RefSeq" id="WP_343995143.1">
    <property type="nucleotide sequence ID" value="NZ_BAAANB010000198.1"/>
</dbReference>
<feature type="signal peptide" evidence="4">
    <location>
        <begin position="1"/>
        <end position="24"/>
    </location>
</feature>
<evidence type="ECO:0000256" key="3">
    <source>
        <dbReference type="SAM" id="MobiDB-lite"/>
    </source>
</evidence>
<evidence type="ECO:0000313" key="6">
    <source>
        <dbReference type="Proteomes" id="UP001501285"/>
    </source>
</evidence>